<feature type="chain" id="PRO_5013051475" evidence="1">
    <location>
        <begin position="16"/>
        <end position="118"/>
    </location>
</feature>
<dbReference type="STRING" id="315423.SAMN04488020_110153"/>
<dbReference type="PROSITE" id="PS51257">
    <property type="entry name" value="PROKAR_LIPOPROTEIN"/>
    <property type="match status" value="1"/>
</dbReference>
<dbReference type="OrthoDB" id="7659281at2"/>
<dbReference type="RefSeq" id="WP_090929473.1">
    <property type="nucleotide sequence ID" value="NZ_FOPF01000010.1"/>
</dbReference>
<evidence type="ECO:0000313" key="2">
    <source>
        <dbReference type="EMBL" id="SLN59567.1"/>
    </source>
</evidence>
<protein>
    <submittedName>
        <fullName evidence="2">Uncharacterized protein</fullName>
    </submittedName>
</protein>
<evidence type="ECO:0000256" key="1">
    <source>
        <dbReference type="SAM" id="SignalP"/>
    </source>
</evidence>
<dbReference type="AlphaFoldDB" id="A0A1Y5TAK6"/>
<gene>
    <name evidence="2" type="ORF">PAM7066_02925</name>
</gene>
<accession>A0A1Y5TAK6</accession>
<dbReference type="EMBL" id="FWFV01000009">
    <property type="protein sequence ID" value="SLN59567.1"/>
    <property type="molecule type" value="Genomic_DNA"/>
</dbReference>
<organism evidence="2 3">
    <name type="scientific">Palleronia marisminoris</name>
    <dbReference type="NCBI Taxonomy" id="315423"/>
    <lineage>
        <taxon>Bacteria</taxon>
        <taxon>Pseudomonadati</taxon>
        <taxon>Pseudomonadota</taxon>
        <taxon>Alphaproteobacteria</taxon>
        <taxon>Rhodobacterales</taxon>
        <taxon>Roseobacteraceae</taxon>
        <taxon>Palleronia</taxon>
    </lineage>
</organism>
<proteinExistence type="predicted"/>
<keyword evidence="3" id="KW-1185">Reference proteome</keyword>
<keyword evidence="1" id="KW-0732">Signal</keyword>
<name>A0A1Y5TAK6_9RHOB</name>
<feature type="signal peptide" evidence="1">
    <location>
        <begin position="1"/>
        <end position="15"/>
    </location>
</feature>
<sequence>MSRLVCLLLVSAALAGCGRIPIPSLPSFGATRPAEPLPYDARLIADRGAEEFSVVVEAPGVPLEASRETVRFYGTRHCLRYFGSSRIAWDAPAGNPAAWTATATEAGLPVYSGRCIGR</sequence>
<evidence type="ECO:0000313" key="3">
    <source>
        <dbReference type="Proteomes" id="UP000193870"/>
    </source>
</evidence>
<dbReference type="Proteomes" id="UP000193870">
    <property type="component" value="Unassembled WGS sequence"/>
</dbReference>
<reference evidence="2" key="1">
    <citation type="submission" date="2017-03" db="EMBL/GenBank/DDBJ databases">
        <authorList>
            <person name="Afonso C.L."/>
            <person name="Miller P.J."/>
            <person name="Scott M.A."/>
            <person name="Spackman E."/>
            <person name="Goraichik I."/>
            <person name="Dimitrov K.M."/>
            <person name="Suarez D.L."/>
            <person name="Swayne D.E."/>
        </authorList>
    </citation>
    <scope>NUCLEOTIDE SEQUENCE [LARGE SCALE GENOMIC DNA]</scope>
    <source>
        <strain evidence="2">CECT 7066</strain>
    </source>
</reference>